<reference evidence="2 3" key="1">
    <citation type="journal article" date="2009" name="J. Bacteriol.">
        <title>Genome sequences of three Agrobacterium biovars help elucidate the evolution of multichromosome genomes in bacteria.</title>
        <authorList>
            <person name="Slater S.C."/>
            <person name="Goldman B.S."/>
            <person name="Goodner B."/>
            <person name="Setubal J.C."/>
            <person name="Farrand S.K."/>
            <person name="Nester E.W."/>
            <person name="Burr T.J."/>
            <person name="Banta L."/>
            <person name="Dickerman A.W."/>
            <person name="Paulsen I."/>
            <person name="Otten L."/>
            <person name="Suen G."/>
            <person name="Welch R."/>
            <person name="Almeida N.F."/>
            <person name="Arnold F."/>
            <person name="Burton O.T."/>
            <person name="Du Z."/>
            <person name="Ewing A."/>
            <person name="Godsy E."/>
            <person name="Heisel S."/>
            <person name="Houmiel K.L."/>
            <person name="Jhaveri J."/>
            <person name="Lu J."/>
            <person name="Miller N.M."/>
            <person name="Norton S."/>
            <person name="Chen Q."/>
            <person name="Phoolcharoen W."/>
            <person name="Ohlin V."/>
            <person name="Ondrusek D."/>
            <person name="Pride N."/>
            <person name="Stricklin S.L."/>
            <person name="Sun J."/>
            <person name="Wheeler C."/>
            <person name="Wilson L."/>
            <person name="Zhu H."/>
            <person name="Wood D.W."/>
        </authorList>
    </citation>
    <scope>NUCLEOTIDE SEQUENCE [LARGE SCALE GENOMIC DNA]</scope>
    <source>
        <strain evidence="3">S4 / ATCC BAA-846</strain>
    </source>
</reference>
<protein>
    <submittedName>
        <fullName evidence="2">Membrane-bound lytic murein transglycosylase B protein</fullName>
    </submittedName>
</protein>
<dbReference type="eggNOG" id="COG3409">
    <property type="taxonomic scope" value="Bacteria"/>
</dbReference>
<dbReference type="KEGG" id="avi:Avi_3058"/>
<dbReference type="EMBL" id="CP000633">
    <property type="protein sequence ID" value="ACM37199.1"/>
    <property type="molecule type" value="Genomic_DNA"/>
</dbReference>
<dbReference type="AlphaFoldDB" id="B9JYV3"/>
<accession>B9JYV3</accession>
<organism evidence="2 3">
    <name type="scientific">Allorhizobium ampelinum (strain ATCC BAA-846 / DSM 112012 / S4)</name>
    <name type="common">Agrobacterium vitis (strain S4)</name>
    <dbReference type="NCBI Taxonomy" id="311402"/>
    <lineage>
        <taxon>Bacteria</taxon>
        <taxon>Pseudomonadati</taxon>
        <taxon>Pseudomonadota</taxon>
        <taxon>Alphaproteobacteria</taxon>
        <taxon>Hyphomicrobiales</taxon>
        <taxon>Rhizobiaceae</taxon>
        <taxon>Rhizobium/Agrobacterium group</taxon>
        <taxon>Allorhizobium</taxon>
        <taxon>Allorhizobium ampelinum</taxon>
    </lineage>
</organism>
<dbReference type="GO" id="GO:0008233">
    <property type="term" value="F:peptidase activity"/>
    <property type="evidence" value="ECO:0007669"/>
    <property type="project" value="InterPro"/>
</dbReference>
<keyword evidence="3" id="KW-1185">Reference proteome</keyword>
<evidence type="ECO:0000259" key="1">
    <source>
        <dbReference type="Pfam" id="PF13539"/>
    </source>
</evidence>
<dbReference type="Pfam" id="PF13539">
    <property type="entry name" value="Peptidase_M15_4"/>
    <property type="match status" value="1"/>
</dbReference>
<dbReference type="InterPro" id="IPR039561">
    <property type="entry name" value="Peptidase_M15C"/>
</dbReference>
<dbReference type="SUPFAM" id="SSF55166">
    <property type="entry name" value="Hedgehog/DD-peptidase"/>
    <property type="match status" value="1"/>
</dbReference>
<dbReference type="Proteomes" id="UP000001596">
    <property type="component" value="Chromosome 1"/>
</dbReference>
<evidence type="ECO:0000313" key="2">
    <source>
        <dbReference type="EMBL" id="ACM37199.1"/>
    </source>
</evidence>
<gene>
    <name evidence="2" type="ordered locus">Avi_3058</name>
</gene>
<sequence>MPGCFLMLGTIMTNWPQQSAAADFYGKNLKISKGVAGPDPAWERASLVLVPIPWRAVAAWDKTIPLKSFRVHTKVAGSLGRVLGNIWDVFGKSQKTIEAKNLHLIGGGYNWRLMRGKAALSMHAYGCAVDMDPTHNALGDPTPDMDPRVVEAFEAENWIWGGRWSPQRRDGMHFQAAIV</sequence>
<dbReference type="InterPro" id="IPR009045">
    <property type="entry name" value="Zn_M74/Hedgehog-like"/>
</dbReference>
<dbReference type="Gene3D" id="3.30.1380.10">
    <property type="match status" value="1"/>
</dbReference>
<proteinExistence type="predicted"/>
<dbReference type="STRING" id="311402.Avi_3058"/>
<dbReference type="HOGENOM" id="CLU_089638_0_0_5"/>
<name>B9JYV3_ALLAM</name>
<evidence type="ECO:0000313" key="3">
    <source>
        <dbReference type="Proteomes" id="UP000001596"/>
    </source>
</evidence>
<feature type="domain" description="Peptidase M15C" evidence="1">
    <location>
        <begin position="116"/>
        <end position="175"/>
    </location>
</feature>